<gene>
    <name evidence="7" type="ORF">IL334_007086</name>
</gene>
<feature type="domain" description="Alpha/beta hydrolase fold-3" evidence="6">
    <location>
        <begin position="209"/>
        <end position="416"/>
    </location>
</feature>
<dbReference type="RefSeq" id="XP_062794831.1">
    <property type="nucleotide sequence ID" value="XM_062938780.1"/>
</dbReference>
<protein>
    <recommendedName>
        <fullName evidence="6">Alpha/beta hydrolase fold-3 domain-containing protein</fullName>
    </recommendedName>
</protein>
<keyword evidence="2" id="KW-0378">Hydrolase</keyword>
<organism evidence="7 8">
    <name type="scientific">Kwoniella shivajii</name>
    <dbReference type="NCBI Taxonomy" id="564305"/>
    <lineage>
        <taxon>Eukaryota</taxon>
        <taxon>Fungi</taxon>
        <taxon>Dikarya</taxon>
        <taxon>Basidiomycota</taxon>
        <taxon>Agaricomycotina</taxon>
        <taxon>Tremellomycetes</taxon>
        <taxon>Tremellales</taxon>
        <taxon>Cryptococcaceae</taxon>
        <taxon>Kwoniella</taxon>
    </lineage>
</organism>
<accession>A0ABZ1DBP6</accession>
<evidence type="ECO:0000256" key="4">
    <source>
        <dbReference type="SAM" id="MobiDB-lite"/>
    </source>
</evidence>
<dbReference type="Pfam" id="PF07859">
    <property type="entry name" value="Abhydrolase_3"/>
    <property type="match status" value="1"/>
</dbReference>
<evidence type="ECO:0000256" key="2">
    <source>
        <dbReference type="ARBA" id="ARBA00022801"/>
    </source>
</evidence>
<dbReference type="SUPFAM" id="SSF53474">
    <property type="entry name" value="alpha/beta-Hydrolases"/>
    <property type="match status" value="1"/>
</dbReference>
<evidence type="ECO:0000256" key="1">
    <source>
        <dbReference type="ARBA" id="ARBA00010515"/>
    </source>
</evidence>
<keyword evidence="5" id="KW-1133">Transmembrane helix</keyword>
<evidence type="ECO:0000256" key="3">
    <source>
        <dbReference type="PROSITE-ProRule" id="PRU10038"/>
    </source>
</evidence>
<sequence>MESRTIPNPDESWGEMTSEAIQALLLNNAIQSFPYRHPFFRRLYLVFFLLTSLVILLPFWTLLYIPVENRPRRTWTLERCLRVRWSRRLCGLVARCEIDYLGRDLTIELDPNSLKFSHPVTIPAAPPSILRGHIKETLNDICSSRGKWIPHFVHRVKRGKQGVWGRWNVENEEIQQYGFEDVKAFWFTGEKSSPQEDVKLRKPGDPVMLLFHGGGYLCGTAAETDMTSSIAKSMVKHSPIQHILSVDYRLAPAAPWPLPLLDAISSYCWLVRTEGVDERDIVIAGDSAGGHLALALVRWLRDEGQNVQLKLPRGLVLLSPWSDVGFTNAWGQEAMSHNRDSDTIDDTFGPFATSLLLRALPASIMHTSPYLSPSSLLLPSDASGPDSFKGFPPTYIVYGGAERLSRSIVLLWDRIQLSRQGDAHVVSDRLFVSPDAVHDFLIFAWMAVEASTVYEDLDEWLRLLLSTEQPTGEDSHVSPELWQKHDVSDWREMVQRGRISRQETRESLKSHKSPVMGPTTDHMGMMRMVEDMSGEGMSMIDKSAHFAIELPKSPEWLSPLTAEFGLDYAPDDSEVPWYDLDSADSDTETRKDR</sequence>
<dbReference type="PANTHER" id="PTHR48081">
    <property type="entry name" value="AB HYDROLASE SUPERFAMILY PROTEIN C4A8.06C"/>
    <property type="match status" value="1"/>
</dbReference>
<dbReference type="EMBL" id="CP141890">
    <property type="protein sequence ID" value="WRT70092.1"/>
    <property type="molecule type" value="Genomic_DNA"/>
</dbReference>
<dbReference type="InterPro" id="IPR033140">
    <property type="entry name" value="Lipase_GDXG_put_SER_AS"/>
</dbReference>
<dbReference type="InterPro" id="IPR013094">
    <property type="entry name" value="AB_hydrolase_3"/>
</dbReference>
<dbReference type="InterPro" id="IPR029058">
    <property type="entry name" value="AB_hydrolase_fold"/>
</dbReference>
<dbReference type="Proteomes" id="UP001329825">
    <property type="component" value="Chromosome 10"/>
</dbReference>
<keyword evidence="5" id="KW-0812">Transmembrane</keyword>
<proteinExistence type="inferred from homology"/>
<feature type="region of interest" description="Disordered" evidence="4">
    <location>
        <begin position="570"/>
        <end position="593"/>
    </location>
</feature>
<dbReference type="PROSITE" id="PS01174">
    <property type="entry name" value="LIPASE_GDXG_SER"/>
    <property type="match status" value="1"/>
</dbReference>
<dbReference type="Gene3D" id="3.40.50.1820">
    <property type="entry name" value="alpha/beta hydrolase"/>
    <property type="match status" value="1"/>
</dbReference>
<feature type="region of interest" description="Disordered" evidence="4">
    <location>
        <begin position="501"/>
        <end position="522"/>
    </location>
</feature>
<evidence type="ECO:0000259" key="6">
    <source>
        <dbReference type="Pfam" id="PF07859"/>
    </source>
</evidence>
<feature type="transmembrane region" description="Helical" evidence="5">
    <location>
        <begin position="43"/>
        <end position="65"/>
    </location>
</feature>
<dbReference type="GeneID" id="87959216"/>
<name>A0ABZ1DBP6_9TREE</name>
<evidence type="ECO:0000313" key="8">
    <source>
        <dbReference type="Proteomes" id="UP001329825"/>
    </source>
</evidence>
<dbReference type="InterPro" id="IPR050300">
    <property type="entry name" value="GDXG_lipolytic_enzyme"/>
</dbReference>
<comment type="similarity">
    <text evidence="1">Belongs to the 'GDXG' lipolytic enzyme family.</text>
</comment>
<dbReference type="PANTHER" id="PTHR48081:SF26">
    <property type="entry name" value="ALPHA_BETA HYDROLASE FOLD-3 DOMAIN-CONTAINING PROTEIN"/>
    <property type="match status" value="1"/>
</dbReference>
<evidence type="ECO:0000313" key="7">
    <source>
        <dbReference type="EMBL" id="WRT70092.1"/>
    </source>
</evidence>
<evidence type="ECO:0000256" key="5">
    <source>
        <dbReference type="SAM" id="Phobius"/>
    </source>
</evidence>
<feature type="active site" evidence="3">
    <location>
        <position position="287"/>
    </location>
</feature>
<keyword evidence="8" id="KW-1185">Reference proteome</keyword>
<reference evidence="7 8" key="1">
    <citation type="submission" date="2024-01" db="EMBL/GenBank/DDBJ databases">
        <title>Comparative genomics of Cryptococcus and Kwoniella reveals pathogenesis evolution and contrasting modes of karyotype evolution via chromosome fusion or intercentromeric recombination.</title>
        <authorList>
            <person name="Coelho M.A."/>
            <person name="David-Palma M."/>
            <person name="Shea T."/>
            <person name="Bowers K."/>
            <person name="McGinley-Smith S."/>
            <person name="Mohammad A.W."/>
            <person name="Gnirke A."/>
            <person name="Yurkov A.M."/>
            <person name="Nowrousian M."/>
            <person name="Sun S."/>
            <person name="Cuomo C.A."/>
            <person name="Heitman J."/>
        </authorList>
    </citation>
    <scope>NUCLEOTIDE SEQUENCE [LARGE SCALE GENOMIC DNA]</scope>
    <source>
        <strain evidence="7">CBS 11374</strain>
    </source>
</reference>
<keyword evidence="5" id="KW-0472">Membrane</keyword>